<evidence type="ECO:0000313" key="3">
    <source>
        <dbReference type="EMBL" id="MFC5218146.1"/>
    </source>
</evidence>
<feature type="compositionally biased region" description="Low complexity" evidence="1">
    <location>
        <begin position="484"/>
        <end position="503"/>
    </location>
</feature>
<proteinExistence type="predicted"/>
<feature type="region of interest" description="Disordered" evidence="1">
    <location>
        <begin position="319"/>
        <end position="503"/>
    </location>
</feature>
<evidence type="ECO:0000313" key="4">
    <source>
        <dbReference type="Proteomes" id="UP001596263"/>
    </source>
</evidence>
<feature type="compositionally biased region" description="Low complexity" evidence="1">
    <location>
        <begin position="319"/>
        <end position="367"/>
    </location>
</feature>
<name>A0ABW0CQL0_STRCD</name>
<dbReference type="RefSeq" id="WP_380860371.1">
    <property type="nucleotide sequence ID" value="NZ_JBHSKM010000024.1"/>
</dbReference>
<feature type="compositionally biased region" description="Low complexity" evidence="1">
    <location>
        <begin position="390"/>
        <end position="429"/>
    </location>
</feature>
<dbReference type="Proteomes" id="UP001596263">
    <property type="component" value="Unassembled WGS sequence"/>
</dbReference>
<evidence type="ECO:0000259" key="2">
    <source>
        <dbReference type="PROSITE" id="PS51178"/>
    </source>
</evidence>
<dbReference type="Pfam" id="PF03793">
    <property type="entry name" value="PASTA"/>
    <property type="match status" value="1"/>
</dbReference>
<accession>A0ABW0CQL0</accession>
<dbReference type="PROSITE" id="PS51178">
    <property type="entry name" value="PASTA"/>
    <property type="match status" value="1"/>
</dbReference>
<feature type="region of interest" description="Disordered" evidence="1">
    <location>
        <begin position="237"/>
        <end position="258"/>
    </location>
</feature>
<gene>
    <name evidence="3" type="ORF">ACFPQ9_30350</name>
</gene>
<feature type="compositionally biased region" description="Low complexity" evidence="1">
    <location>
        <begin position="439"/>
        <end position="450"/>
    </location>
</feature>
<evidence type="ECO:0000256" key="1">
    <source>
        <dbReference type="SAM" id="MobiDB-lite"/>
    </source>
</evidence>
<keyword evidence="4" id="KW-1185">Reference proteome</keyword>
<dbReference type="Pfam" id="PF20568">
    <property type="entry name" value="DUF6777"/>
    <property type="match status" value="1"/>
</dbReference>
<organism evidence="3 4">
    <name type="scientific">Streptomyces coerulescens</name>
    <dbReference type="NCBI Taxonomy" id="29304"/>
    <lineage>
        <taxon>Bacteria</taxon>
        <taxon>Bacillati</taxon>
        <taxon>Actinomycetota</taxon>
        <taxon>Actinomycetes</taxon>
        <taxon>Kitasatosporales</taxon>
        <taxon>Streptomycetaceae</taxon>
        <taxon>Streptomyces</taxon>
    </lineage>
</organism>
<protein>
    <submittedName>
        <fullName evidence="3">DUF6777 domain-containing protein</fullName>
    </submittedName>
</protein>
<sequence>MAFHVFVHRSATAVIRRIAVLLVLVLAVGACNRDTPLFLVKAVAAGVPSSAPFFDENQGLGRDDAQVTARTAHGGLQQGDTPGLYGGSKQPTVCDVERLKRFLTDPANDRKAQAWATALSLTTDEIPGYLDRLTPVLLRHDTLVKNHDYKKGKAVPFDALLQTGIAILVDERGLPAVKCSCGNPLRPFEGDTTRIKVEFDDRNEEWKGYEESSVVAVRPATRKVERLALVDVHEPDRGVTRPVGTTGEEDTAFDTRERRPVPDLAGATFGQASRQLTDEGLAVAFAGGGLPPDGARVTASDPPAGTELRFGEYVTLSVAGGSSGGSTSAPPDSGSSPATRDPSASTPRTPSGSSPSGSNPSGPTSGSGSPGPSGPGPSSSGPSGSGPGSSGPTASGPSSSGPSSSGPSSSGPGPTSGPPSSGTSSTAPPASDPPPSSSPPASARPPTTSSAPPPPPPPPSPSSPPRTSSSPPPVISSAPPPGTSGPATSRSATDDPSTASTSA</sequence>
<dbReference type="Gene3D" id="3.30.10.20">
    <property type="match status" value="1"/>
</dbReference>
<comment type="caution">
    <text evidence="3">The sequence shown here is derived from an EMBL/GenBank/DDBJ whole genome shotgun (WGS) entry which is preliminary data.</text>
</comment>
<dbReference type="CDD" id="cd06577">
    <property type="entry name" value="PASTA_pknB"/>
    <property type="match status" value="1"/>
</dbReference>
<dbReference type="EMBL" id="JBHSKM010000024">
    <property type="protein sequence ID" value="MFC5218146.1"/>
    <property type="molecule type" value="Genomic_DNA"/>
</dbReference>
<dbReference type="InterPro" id="IPR005543">
    <property type="entry name" value="PASTA_dom"/>
</dbReference>
<reference evidence="4" key="1">
    <citation type="journal article" date="2019" name="Int. J. Syst. Evol. Microbiol.">
        <title>The Global Catalogue of Microorganisms (GCM) 10K type strain sequencing project: providing services to taxonomists for standard genome sequencing and annotation.</title>
        <authorList>
            <consortium name="The Broad Institute Genomics Platform"/>
            <consortium name="The Broad Institute Genome Sequencing Center for Infectious Disease"/>
            <person name="Wu L."/>
            <person name="Ma J."/>
        </authorList>
    </citation>
    <scope>NUCLEOTIDE SEQUENCE [LARGE SCALE GENOMIC DNA]</scope>
    <source>
        <strain evidence="4">KCTC 42586</strain>
    </source>
</reference>
<feature type="domain" description="PASTA" evidence="2">
    <location>
        <begin position="255"/>
        <end position="320"/>
    </location>
</feature>
<feature type="compositionally biased region" description="Pro residues" evidence="1">
    <location>
        <begin position="451"/>
        <end position="483"/>
    </location>
</feature>
<dbReference type="InterPro" id="IPR046704">
    <property type="entry name" value="DUF6777"/>
</dbReference>